<keyword evidence="7 13" id="KW-0662">Pyridine nucleotide biosynthesis</keyword>
<proteinExistence type="inferred from homology"/>
<dbReference type="SUPFAM" id="SSF56425">
    <property type="entry name" value="Succinate dehydrogenase/fumarate reductase flavoprotein, catalytic domain"/>
    <property type="match status" value="1"/>
</dbReference>
<dbReference type="InterPro" id="IPR036188">
    <property type="entry name" value="FAD/NAD-bd_sf"/>
</dbReference>
<dbReference type="InterPro" id="IPR037099">
    <property type="entry name" value="Fum_R/Succ_DH_flav-like_C_sf"/>
</dbReference>
<organism evidence="16 17">
    <name type="scientific">Solimonas aquatica</name>
    <dbReference type="NCBI Taxonomy" id="489703"/>
    <lineage>
        <taxon>Bacteria</taxon>
        <taxon>Pseudomonadati</taxon>
        <taxon>Pseudomonadota</taxon>
        <taxon>Gammaproteobacteria</taxon>
        <taxon>Nevskiales</taxon>
        <taxon>Nevskiaceae</taxon>
        <taxon>Solimonas</taxon>
    </lineage>
</organism>
<dbReference type="GO" id="GO:0005737">
    <property type="term" value="C:cytoplasm"/>
    <property type="evidence" value="ECO:0007669"/>
    <property type="project" value="UniProtKB-SubCell"/>
</dbReference>
<dbReference type="PANTHER" id="PTHR42716">
    <property type="entry name" value="L-ASPARTATE OXIDASE"/>
    <property type="match status" value="1"/>
</dbReference>
<dbReference type="SUPFAM" id="SSF46977">
    <property type="entry name" value="Succinate dehydrogenase/fumarate reductase flavoprotein C-terminal domain"/>
    <property type="match status" value="1"/>
</dbReference>
<keyword evidence="9 13" id="KW-0560">Oxidoreductase</keyword>
<dbReference type="PANTHER" id="PTHR42716:SF2">
    <property type="entry name" value="L-ASPARTATE OXIDASE, CHLOROPLASTIC"/>
    <property type="match status" value="1"/>
</dbReference>
<dbReference type="Pfam" id="PF02910">
    <property type="entry name" value="Succ_DH_flav_C"/>
    <property type="match status" value="1"/>
</dbReference>
<dbReference type="InterPro" id="IPR015939">
    <property type="entry name" value="Fum_Rdtase/Succ_DH_flav-like_C"/>
</dbReference>
<feature type="active site" description="Proton acceptor" evidence="12">
    <location>
        <position position="316"/>
    </location>
</feature>
<dbReference type="FunFam" id="3.90.700.10:FF:000002">
    <property type="entry name" value="L-aspartate oxidase"/>
    <property type="match status" value="1"/>
</dbReference>
<dbReference type="GO" id="GO:0008734">
    <property type="term" value="F:L-aspartate oxidase activity"/>
    <property type="evidence" value="ECO:0007669"/>
    <property type="project" value="UniProtKB-UniRule"/>
</dbReference>
<keyword evidence="17" id="KW-1185">Reference proteome</keyword>
<evidence type="ECO:0000256" key="10">
    <source>
        <dbReference type="ARBA" id="ARBA00048305"/>
    </source>
</evidence>
<dbReference type="Pfam" id="PF00890">
    <property type="entry name" value="FAD_binding_2"/>
    <property type="match status" value="1"/>
</dbReference>
<dbReference type="NCBIfam" id="TIGR00551">
    <property type="entry name" value="nadB"/>
    <property type="match status" value="1"/>
</dbReference>
<dbReference type="GO" id="GO:0034628">
    <property type="term" value="P:'de novo' NAD+ biosynthetic process from L-aspartate"/>
    <property type="evidence" value="ECO:0007669"/>
    <property type="project" value="TreeGrafter"/>
</dbReference>
<dbReference type="PRINTS" id="PR00368">
    <property type="entry name" value="FADPNR"/>
</dbReference>
<dbReference type="Proteomes" id="UP000199233">
    <property type="component" value="Unassembled WGS sequence"/>
</dbReference>
<dbReference type="Gene3D" id="3.50.50.60">
    <property type="entry name" value="FAD/NAD(P)-binding domain"/>
    <property type="match status" value="1"/>
</dbReference>
<comment type="subcellular location">
    <subcellularLocation>
        <location evidence="13">Cytoplasm</location>
    </subcellularLocation>
</comment>
<evidence type="ECO:0000256" key="11">
    <source>
        <dbReference type="NCBIfam" id="TIGR00551"/>
    </source>
</evidence>
<name>A0A1H9HBR8_9GAMM</name>
<evidence type="ECO:0000256" key="5">
    <source>
        <dbReference type="ARBA" id="ARBA00021901"/>
    </source>
</evidence>
<dbReference type="STRING" id="489703.SAMN04488038_108108"/>
<comment type="function">
    <text evidence="13">Catalyzes the oxidation of L-aspartate to iminoaspartate.</text>
</comment>
<evidence type="ECO:0000313" key="16">
    <source>
        <dbReference type="EMBL" id="SEQ59801.1"/>
    </source>
</evidence>
<dbReference type="InterPro" id="IPR003953">
    <property type="entry name" value="FAD-dep_OxRdtase_2_FAD-bd"/>
</dbReference>
<dbReference type="PRINTS" id="PR00411">
    <property type="entry name" value="PNDRDTASEI"/>
</dbReference>
<evidence type="ECO:0000256" key="4">
    <source>
        <dbReference type="ARBA" id="ARBA00012173"/>
    </source>
</evidence>
<comment type="catalytic activity">
    <reaction evidence="10">
        <text>L-aspartate + O2 = iminosuccinate + H2O2</text>
        <dbReference type="Rhea" id="RHEA:25876"/>
        <dbReference type="ChEBI" id="CHEBI:15379"/>
        <dbReference type="ChEBI" id="CHEBI:16240"/>
        <dbReference type="ChEBI" id="CHEBI:29991"/>
        <dbReference type="ChEBI" id="CHEBI:77875"/>
        <dbReference type="EC" id="1.4.3.16"/>
    </reaction>
    <physiologicalReaction direction="left-to-right" evidence="10">
        <dbReference type="Rhea" id="RHEA:25877"/>
    </physiologicalReaction>
</comment>
<dbReference type="SUPFAM" id="SSF51905">
    <property type="entry name" value="FAD/NAD(P)-binding domain"/>
    <property type="match status" value="1"/>
</dbReference>
<dbReference type="UniPathway" id="UPA00253">
    <property type="reaction ID" value="UER00326"/>
</dbReference>
<evidence type="ECO:0000256" key="13">
    <source>
        <dbReference type="RuleBase" id="RU362049"/>
    </source>
</evidence>
<evidence type="ECO:0000259" key="14">
    <source>
        <dbReference type="Pfam" id="PF00890"/>
    </source>
</evidence>
<feature type="domain" description="Fumarate reductase/succinate dehydrogenase flavoprotein-like C-terminal" evidence="15">
    <location>
        <begin position="468"/>
        <end position="551"/>
    </location>
</feature>
<dbReference type="NCBIfam" id="NF006567">
    <property type="entry name" value="PRK09077.1"/>
    <property type="match status" value="1"/>
</dbReference>
<protein>
    <recommendedName>
        <fullName evidence="5 11">L-aspartate oxidase</fullName>
        <ecNumber evidence="4 11">1.4.3.16</ecNumber>
    </recommendedName>
</protein>
<dbReference type="EC" id="1.4.3.16" evidence="4 11"/>
<keyword evidence="6 13" id="KW-0285">Flavoprotein</keyword>
<gene>
    <name evidence="16" type="ORF">SAMN04488038_108108</name>
</gene>
<evidence type="ECO:0000256" key="8">
    <source>
        <dbReference type="ARBA" id="ARBA00022827"/>
    </source>
</evidence>
<comment type="similarity">
    <text evidence="3 13">Belongs to the FAD-dependent oxidoreductase 2 family. NadB subfamily.</text>
</comment>
<dbReference type="FunFam" id="1.20.58.100:FF:000002">
    <property type="entry name" value="L-aspartate oxidase"/>
    <property type="match status" value="1"/>
</dbReference>
<sequence>MRPLSCEVAAGHSPAEKSDIVAKPFFRVRPMNEVEVLVIGSGAAGLSCALRLAKAGRRVTVVSKTSLQSGSTLWAQGGISAVLDVEDSTDNHVRDTLVAGAGLCDEDAVRFTVEGGPACIEWLLQQGVMFTEEDGENRGKRLHLTREGGHSHRRVVHAADATGHAVETTLAALAAAHPNIRVREYSLAIDLIVDREAKRVLGAYLFDVPSSRITAVPAKAVVLASGGANQVYLYSSNPHGASGDGIAMAWRAGCRVANMEFMQFHPTTLFHRDTRNFLISEALRGEGALLRLVNADGSPGERFMPRFDPRGELAPRDIVARAIDHEMKRLGLRYVYLDITHKPAEFIQQHFPSIYAHCKSLGLDICRQPIPVVPSAHFTCGGVVTDLSARTDLDGLYAIGEVACTGLHGANRLASNSLLECLVFARAAAEDLHATLDGRVMPADPRPWDESRVTNSDEDVVVSHNWLELRTFMWDYVGIVRTTKRLQRALHRVQLLKAEIDEFYGNYRISANLLELRNLVRCADLIVRSALERKESRGLHYTLDYPETLDTATPTILPGRA</sequence>
<dbReference type="InterPro" id="IPR005288">
    <property type="entry name" value="NadB"/>
</dbReference>
<keyword evidence="8 13" id="KW-0274">FAD</keyword>
<evidence type="ECO:0000256" key="1">
    <source>
        <dbReference type="ARBA" id="ARBA00001974"/>
    </source>
</evidence>
<evidence type="ECO:0000256" key="7">
    <source>
        <dbReference type="ARBA" id="ARBA00022642"/>
    </source>
</evidence>
<comment type="pathway">
    <text evidence="2 13">Cofactor biosynthesis; NAD(+) biosynthesis; iminoaspartate from L-aspartate (oxidase route): step 1/1.</text>
</comment>
<evidence type="ECO:0000256" key="6">
    <source>
        <dbReference type="ARBA" id="ARBA00022630"/>
    </source>
</evidence>
<evidence type="ECO:0000313" key="17">
    <source>
        <dbReference type="Proteomes" id="UP000199233"/>
    </source>
</evidence>
<evidence type="ECO:0000256" key="12">
    <source>
        <dbReference type="PIRSR" id="PIRSR000171-1"/>
    </source>
</evidence>
<dbReference type="AlphaFoldDB" id="A0A1H9HBR8"/>
<comment type="cofactor">
    <cofactor evidence="1 13">
        <name>FAD</name>
        <dbReference type="ChEBI" id="CHEBI:57692"/>
    </cofactor>
</comment>
<evidence type="ECO:0000259" key="15">
    <source>
        <dbReference type="Pfam" id="PF02910"/>
    </source>
</evidence>
<dbReference type="InterPro" id="IPR027477">
    <property type="entry name" value="Succ_DH/fumarate_Rdtase_cat_sf"/>
</dbReference>
<evidence type="ECO:0000256" key="3">
    <source>
        <dbReference type="ARBA" id="ARBA00008562"/>
    </source>
</evidence>
<reference evidence="17" key="1">
    <citation type="submission" date="2016-10" db="EMBL/GenBank/DDBJ databases">
        <authorList>
            <person name="Varghese N."/>
            <person name="Submissions S."/>
        </authorList>
    </citation>
    <scope>NUCLEOTIDE SEQUENCE [LARGE SCALE GENOMIC DNA]</scope>
    <source>
        <strain evidence="17">DSM 25927</strain>
    </source>
</reference>
<dbReference type="EMBL" id="FOFS01000008">
    <property type="protein sequence ID" value="SEQ59801.1"/>
    <property type="molecule type" value="Genomic_DNA"/>
</dbReference>
<dbReference type="Gene3D" id="1.20.58.100">
    <property type="entry name" value="Fumarate reductase/succinate dehydrogenase flavoprotein-like, C-terminal domain"/>
    <property type="match status" value="1"/>
</dbReference>
<accession>A0A1H9HBR8</accession>
<evidence type="ECO:0000256" key="9">
    <source>
        <dbReference type="ARBA" id="ARBA00023002"/>
    </source>
</evidence>
<feature type="domain" description="FAD-dependent oxidoreductase 2 FAD-binding" evidence="14">
    <location>
        <begin position="36"/>
        <end position="418"/>
    </location>
</feature>
<evidence type="ECO:0000256" key="2">
    <source>
        <dbReference type="ARBA" id="ARBA00004950"/>
    </source>
</evidence>
<dbReference type="PIRSF" id="PIRSF000171">
    <property type="entry name" value="SDHA_APRA_LASPO"/>
    <property type="match status" value="1"/>
</dbReference>
<dbReference type="Gene3D" id="3.90.700.10">
    <property type="entry name" value="Succinate dehydrogenase/fumarate reductase flavoprotein, catalytic domain"/>
    <property type="match status" value="1"/>
</dbReference>